<feature type="region of interest" description="Disordered" evidence="5">
    <location>
        <begin position="181"/>
        <end position="231"/>
    </location>
</feature>
<keyword evidence="1 4" id="KW-0349">Heme</keyword>
<dbReference type="InterPro" id="IPR009056">
    <property type="entry name" value="Cyt_c-like_dom"/>
</dbReference>
<keyword evidence="6" id="KW-0812">Transmembrane</keyword>
<dbReference type="Gene3D" id="1.10.760.10">
    <property type="entry name" value="Cytochrome c-like domain"/>
    <property type="match status" value="1"/>
</dbReference>
<evidence type="ECO:0000256" key="5">
    <source>
        <dbReference type="SAM" id="MobiDB-lite"/>
    </source>
</evidence>
<dbReference type="EMBL" id="QZKU01000115">
    <property type="protein sequence ID" value="RJP17420.1"/>
    <property type="molecule type" value="Genomic_DNA"/>
</dbReference>
<dbReference type="Pfam" id="PF13442">
    <property type="entry name" value="Cytochrome_CBB3"/>
    <property type="match status" value="1"/>
</dbReference>
<sequence>MVREGARMRFLWGFLAAILIVVIVVIIFGIDSIRGGAIEEPPAYQSAVINQVKLWFIPEAREVLPPPEKTREALLEGGEHFNHHCAVCHDLSGDADSLLAESFHPQVTDLTDDVVQAYSDEQLKWITDNGIRYTGMPGWAKLIDDDVQWKIVYYMRVLGDPDQKGNYEEMLKERGLWKIGLPVGEHEHEEEPGRQPSEQQPSEQQPAAPSQQEPVPERDHSHEQETDDHEH</sequence>
<feature type="transmembrane region" description="Helical" evidence="6">
    <location>
        <begin position="12"/>
        <end position="30"/>
    </location>
</feature>
<evidence type="ECO:0000256" key="6">
    <source>
        <dbReference type="SAM" id="Phobius"/>
    </source>
</evidence>
<dbReference type="GO" id="GO:0009055">
    <property type="term" value="F:electron transfer activity"/>
    <property type="evidence" value="ECO:0007669"/>
    <property type="project" value="InterPro"/>
</dbReference>
<evidence type="ECO:0000259" key="7">
    <source>
        <dbReference type="PROSITE" id="PS51007"/>
    </source>
</evidence>
<keyword evidence="6" id="KW-0472">Membrane</keyword>
<dbReference type="PANTHER" id="PTHR40394:SF2">
    <property type="entry name" value="QUINOL:CYTOCHROME C OXIDOREDUCTASE MEMBRANE PROTEIN"/>
    <property type="match status" value="1"/>
</dbReference>
<feature type="domain" description="Cytochrome c" evidence="7">
    <location>
        <begin position="72"/>
        <end position="159"/>
    </location>
</feature>
<reference evidence="8 9" key="1">
    <citation type="journal article" date="2017" name="ISME J.">
        <title>Energy and carbon metabolisms in a deep terrestrial subsurface fluid microbial community.</title>
        <authorList>
            <person name="Momper L."/>
            <person name="Jungbluth S.P."/>
            <person name="Lee M.D."/>
            <person name="Amend J.P."/>
        </authorList>
    </citation>
    <scope>NUCLEOTIDE SEQUENCE [LARGE SCALE GENOMIC DNA]</scope>
    <source>
        <strain evidence="8">SURF_5</strain>
    </source>
</reference>
<organism evidence="8 9">
    <name type="scientific">Abyssobacteria bacterium (strain SURF_5)</name>
    <dbReference type="NCBI Taxonomy" id="2093360"/>
    <lineage>
        <taxon>Bacteria</taxon>
        <taxon>Pseudomonadati</taxon>
        <taxon>Candidatus Hydrogenedentota</taxon>
        <taxon>Candidatus Abyssobacteria</taxon>
    </lineage>
</organism>
<accession>A0A3A4NJR3</accession>
<dbReference type="SUPFAM" id="SSF46626">
    <property type="entry name" value="Cytochrome c"/>
    <property type="match status" value="1"/>
</dbReference>
<dbReference type="GO" id="GO:0020037">
    <property type="term" value="F:heme binding"/>
    <property type="evidence" value="ECO:0007669"/>
    <property type="project" value="InterPro"/>
</dbReference>
<comment type="caution">
    <text evidence="8">The sequence shown here is derived from an EMBL/GenBank/DDBJ whole genome shotgun (WGS) entry which is preliminary data.</text>
</comment>
<evidence type="ECO:0000256" key="2">
    <source>
        <dbReference type="ARBA" id="ARBA00022723"/>
    </source>
</evidence>
<feature type="compositionally biased region" description="Low complexity" evidence="5">
    <location>
        <begin position="194"/>
        <end position="214"/>
    </location>
</feature>
<feature type="compositionally biased region" description="Basic and acidic residues" evidence="5">
    <location>
        <begin position="184"/>
        <end position="193"/>
    </location>
</feature>
<evidence type="ECO:0000313" key="9">
    <source>
        <dbReference type="Proteomes" id="UP000265882"/>
    </source>
</evidence>
<dbReference type="GO" id="GO:0046872">
    <property type="term" value="F:metal ion binding"/>
    <property type="evidence" value="ECO:0007669"/>
    <property type="project" value="UniProtKB-KW"/>
</dbReference>
<dbReference type="AlphaFoldDB" id="A0A3A4NJR3"/>
<evidence type="ECO:0000256" key="4">
    <source>
        <dbReference type="PROSITE-ProRule" id="PRU00433"/>
    </source>
</evidence>
<gene>
    <name evidence="8" type="ORF">C4520_16790</name>
</gene>
<keyword evidence="2 4" id="KW-0479">Metal-binding</keyword>
<evidence type="ECO:0000256" key="3">
    <source>
        <dbReference type="ARBA" id="ARBA00023004"/>
    </source>
</evidence>
<dbReference type="PROSITE" id="PS51007">
    <property type="entry name" value="CYTC"/>
    <property type="match status" value="1"/>
</dbReference>
<feature type="compositionally biased region" description="Basic and acidic residues" evidence="5">
    <location>
        <begin position="215"/>
        <end position="231"/>
    </location>
</feature>
<dbReference type="Proteomes" id="UP000265882">
    <property type="component" value="Unassembled WGS sequence"/>
</dbReference>
<evidence type="ECO:0000313" key="8">
    <source>
        <dbReference type="EMBL" id="RJP17420.1"/>
    </source>
</evidence>
<dbReference type="InterPro" id="IPR036909">
    <property type="entry name" value="Cyt_c-like_dom_sf"/>
</dbReference>
<evidence type="ECO:0000256" key="1">
    <source>
        <dbReference type="ARBA" id="ARBA00022617"/>
    </source>
</evidence>
<protein>
    <submittedName>
        <fullName evidence="8">Cytochrome c</fullName>
    </submittedName>
</protein>
<name>A0A3A4NJR3_ABYX5</name>
<proteinExistence type="predicted"/>
<keyword evidence="3 4" id="KW-0408">Iron</keyword>
<dbReference type="PANTHER" id="PTHR40394">
    <property type="entry name" value="LIPOPROTEIN-RELATED"/>
    <property type="match status" value="1"/>
</dbReference>
<keyword evidence="6" id="KW-1133">Transmembrane helix</keyword>